<proteinExistence type="inferred from homology"/>
<comment type="subcellular location">
    <subcellularLocation>
        <location evidence="1">Membrane</location>
        <topology evidence="1">Single-pass type I membrane protein</topology>
    </subcellularLocation>
</comment>
<evidence type="ECO:0000256" key="6">
    <source>
        <dbReference type="ARBA" id="ARBA00023180"/>
    </source>
</evidence>
<evidence type="ECO:0000256" key="1">
    <source>
        <dbReference type="ARBA" id="ARBA00004479"/>
    </source>
</evidence>
<dbReference type="InterPro" id="IPR051008">
    <property type="entry name" value="Telomere_Capping_Maintenance"/>
</dbReference>
<keyword evidence="5 11" id="KW-0472">Membrane</keyword>
<dbReference type="PANTHER" id="PTHR35518">
    <property type="entry name" value="MAINTENANCE OF TELOMOERE CAPPING"/>
    <property type="match status" value="1"/>
</dbReference>
<gene>
    <name evidence="14" type="ORF">BZA70DRAFT_287361</name>
</gene>
<evidence type="ECO:0000256" key="12">
    <source>
        <dbReference type="SAM" id="SignalP"/>
    </source>
</evidence>
<dbReference type="InterPro" id="IPR057530">
    <property type="entry name" value="TIM-barrel_MTC6"/>
</dbReference>
<evidence type="ECO:0000256" key="9">
    <source>
        <dbReference type="ARBA" id="ARBA00039865"/>
    </source>
</evidence>
<sequence length="709" mass="78461">MRSAQVSVALILSLLHLVAGLSWPSVADSDRYAIRSQRDLTLNVSMDQLLYPGINLNSVLLEPLNYTYEVFSSFSDLVSWGAGRFFLNLYWNYRKGNWQLCPYIEGIQEEYTDGGDHRIVELNYDGTREAAVFYYNDSAYTCNLTVTFDTFLSEIVRDQWIRTTDDNLNARTIIVTLNLQEAISPDFAPNASILTESVVSTSTKATSSTRAHGSSSSLLSTTTRPSSEATSHHSPPSERASSSLLSHTSPTASSSSKPQSTVTSSHTSSSATSSSSHALTRRAVGTELSESASSFRVYATSTAYDGLDTSSDSNDKELSLSEQVKEIMDDYIYTPKDLALDRKRTSFTWNSTGASSVGWPLLEDILFRDFYRILFSFGDIDVDTDEYDTDGDLDVIFSSSEVPYLGTRALLYSTAFSSSELDPSSSPVCSIDVNTYKVDLTSTGDAVPPSFLIASDISDNVFTADAMKQYLKCGFSPVLNATKSTETEIVNYVTENLAAAKWSWEKDEPKVISTASSETTSYLQVKCAAQTEDGWVVENCYNKYRAACRVSKETYNFVLSEKEVSYYDAVDACSSTSNQLFTLPRTALQNTVLERLRQEKVKSEPIWVDLNSLAHPNCWVSGGPGASCRYEASTTRQSVEVVVPTVAAIIVAILLALTLCSKIFGSQQVKARRRRRRYVKLFGEAEYDGVPVILIWLARVSNVIWRPNR</sequence>
<keyword evidence="6" id="KW-0325">Glycoprotein</keyword>
<dbReference type="RefSeq" id="XP_064771069.1">
    <property type="nucleotide sequence ID" value="XM_064913944.1"/>
</dbReference>
<evidence type="ECO:0000313" key="15">
    <source>
        <dbReference type="Proteomes" id="UP001498771"/>
    </source>
</evidence>
<dbReference type="PANTHER" id="PTHR35518:SF2">
    <property type="entry name" value="MAINTENANCE OF TELOMERE CAPPING PROTEIN 6"/>
    <property type="match status" value="1"/>
</dbReference>
<feature type="region of interest" description="Disordered" evidence="10">
    <location>
        <begin position="202"/>
        <end position="283"/>
    </location>
</feature>
<dbReference type="EMBL" id="JBBJBU010000001">
    <property type="protein sequence ID" value="KAK7208036.1"/>
    <property type="molecule type" value="Genomic_DNA"/>
</dbReference>
<evidence type="ECO:0000256" key="2">
    <source>
        <dbReference type="ARBA" id="ARBA00022692"/>
    </source>
</evidence>
<evidence type="ECO:0000256" key="8">
    <source>
        <dbReference type="ARBA" id="ARBA00038159"/>
    </source>
</evidence>
<feature type="transmembrane region" description="Helical" evidence="11">
    <location>
        <begin position="641"/>
        <end position="664"/>
    </location>
</feature>
<comment type="similarity">
    <text evidence="8">Belongs to the MTC6 family.</text>
</comment>
<evidence type="ECO:0000256" key="11">
    <source>
        <dbReference type="SAM" id="Phobius"/>
    </source>
</evidence>
<evidence type="ECO:0000259" key="13">
    <source>
        <dbReference type="Pfam" id="PF25506"/>
    </source>
</evidence>
<evidence type="ECO:0000313" key="14">
    <source>
        <dbReference type="EMBL" id="KAK7208036.1"/>
    </source>
</evidence>
<organism evidence="14 15">
    <name type="scientific">Myxozyma melibiosi</name>
    <dbReference type="NCBI Taxonomy" id="54550"/>
    <lineage>
        <taxon>Eukaryota</taxon>
        <taxon>Fungi</taxon>
        <taxon>Dikarya</taxon>
        <taxon>Ascomycota</taxon>
        <taxon>Saccharomycotina</taxon>
        <taxon>Lipomycetes</taxon>
        <taxon>Lipomycetales</taxon>
        <taxon>Lipomycetaceae</taxon>
        <taxon>Myxozyma</taxon>
    </lineage>
</organism>
<evidence type="ECO:0000256" key="5">
    <source>
        <dbReference type="ARBA" id="ARBA00023136"/>
    </source>
</evidence>
<feature type="chain" id="PRO_5045987059" description="Maintenance of telomere capping protein 6" evidence="12">
    <location>
        <begin position="21"/>
        <end position="709"/>
    </location>
</feature>
<evidence type="ECO:0000256" key="7">
    <source>
        <dbReference type="ARBA" id="ARBA00037703"/>
    </source>
</evidence>
<reference evidence="14 15" key="1">
    <citation type="submission" date="2024-03" db="EMBL/GenBank/DDBJ databases">
        <title>Genome-scale model development and genomic sequencing of the oleaginous clade Lipomyces.</title>
        <authorList>
            <consortium name="Lawrence Berkeley National Laboratory"/>
            <person name="Czajka J.J."/>
            <person name="Han Y."/>
            <person name="Kim J."/>
            <person name="Mondo S.J."/>
            <person name="Hofstad B.A."/>
            <person name="Robles A."/>
            <person name="Haridas S."/>
            <person name="Riley R."/>
            <person name="LaButti K."/>
            <person name="Pangilinan J."/>
            <person name="Andreopoulos W."/>
            <person name="Lipzen A."/>
            <person name="Yan J."/>
            <person name="Wang M."/>
            <person name="Ng V."/>
            <person name="Grigoriev I.V."/>
            <person name="Spatafora J.W."/>
            <person name="Magnuson J.K."/>
            <person name="Baker S.E."/>
            <person name="Pomraning K.R."/>
        </authorList>
    </citation>
    <scope>NUCLEOTIDE SEQUENCE [LARGE SCALE GENOMIC DNA]</scope>
    <source>
        <strain evidence="14 15">Phaff 52-87</strain>
    </source>
</reference>
<evidence type="ECO:0000256" key="10">
    <source>
        <dbReference type="SAM" id="MobiDB-lite"/>
    </source>
</evidence>
<accession>A0ABR1FDX7</accession>
<name>A0ABR1FDX7_9ASCO</name>
<comment type="caution">
    <text evidence="14">The sequence shown here is derived from an EMBL/GenBank/DDBJ whole genome shotgun (WGS) entry which is preliminary data.</text>
</comment>
<keyword evidence="4 11" id="KW-1133">Transmembrane helix</keyword>
<feature type="domain" description="MTC6 partial TIM-barrel" evidence="13">
    <location>
        <begin position="24"/>
        <end position="497"/>
    </location>
</feature>
<evidence type="ECO:0000256" key="4">
    <source>
        <dbReference type="ARBA" id="ARBA00022989"/>
    </source>
</evidence>
<keyword evidence="3 12" id="KW-0732">Signal</keyword>
<keyword evidence="15" id="KW-1185">Reference proteome</keyword>
<evidence type="ECO:0000256" key="3">
    <source>
        <dbReference type="ARBA" id="ARBA00022729"/>
    </source>
</evidence>
<comment type="function">
    <text evidence="7">May be involved in telomere capping.</text>
</comment>
<dbReference type="GeneID" id="90039456"/>
<feature type="compositionally biased region" description="Low complexity" evidence="10">
    <location>
        <begin position="202"/>
        <end position="278"/>
    </location>
</feature>
<feature type="signal peptide" evidence="12">
    <location>
        <begin position="1"/>
        <end position="20"/>
    </location>
</feature>
<protein>
    <recommendedName>
        <fullName evidence="9">Maintenance of telomere capping protein 6</fullName>
    </recommendedName>
</protein>
<dbReference type="Pfam" id="PF25506">
    <property type="entry name" value="TIM-barrel_MTC6"/>
    <property type="match status" value="1"/>
</dbReference>
<keyword evidence="2 11" id="KW-0812">Transmembrane</keyword>
<dbReference type="Proteomes" id="UP001498771">
    <property type="component" value="Unassembled WGS sequence"/>
</dbReference>